<evidence type="ECO:0000256" key="4">
    <source>
        <dbReference type="SAM" id="Phobius"/>
    </source>
</evidence>
<dbReference type="InterPro" id="IPR050465">
    <property type="entry name" value="UPF0194_transport"/>
</dbReference>
<keyword evidence="2 3" id="KW-0175">Coiled coil</keyword>
<feature type="transmembrane region" description="Helical" evidence="4">
    <location>
        <begin position="12"/>
        <end position="33"/>
    </location>
</feature>
<evidence type="ECO:0000256" key="1">
    <source>
        <dbReference type="ARBA" id="ARBA00004196"/>
    </source>
</evidence>
<comment type="subcellular location">
    <subcellularLocation>
        <location evidence="1">Cell envelope</location>
    </subcellularLocation>
</comment>
<keyword evidence="6" id="KW-1185">Reference proteome</keyword>
<feature type="coiled-coil region" evidence="3">
    <location>
        <begin position="108"/>
        <end position="167"/>
    </location>
</feature>
<evidence type="ECO:0000256" key="2">
    <source>
        <dbReference type="ARBA" id="ARBA00023054"/>
    </source>
</evidence>
<proteinExistence type="predicted"/>
<dbReference type="Gene3D" id="1.10.287.470">
    <property type="entry name" value="Helix hairpin bin"/>
    <property type="match status" value="1"/>
</dbReference>
<dbReference type="Gene3D" id="2.40.420.20">
    <property type="match status" value="1"/>
</dbReference>
<feature type="coiled-coil region" evidence="3">
    <location>
        <begin position="201"/>
        <end position="235"/>
    </location>
</feature>
<dbReference type="RefSeq" id="WP_193906243.1">
    <property type="nucleotide sequence ID" value="NZ_PRDL01000001.1"/>
</dbReference>
<evidence type="ECO:0000256" key="3">
    <source>
        <dbReference type="SAM" id="Coils"/>
    </source>
</evidence>
<comment type="caution">
    <text evidence="5">The sequence shown here is derived from an EMBL/GenBank/DDBJ whole genome shotgun (WGS) entry which is preliminary data.</text>
</comment>
<dbReference type="Gene3D" id="2.40.30.170">
    <property type="match status" value="1"/>
</dbReference>
<protein>
    <submittedName>
        <fullName evidence="5">HlyD family efflux transporter periplasmic adaptor subunit</fullName>
    </submittedName>
</protein>
<sequence length="414" mass="46795">MDVIKYKKSRKGLHLALGIVAAFLVLIFFTWVFSNKNQPSLKRDTLRDAVVTRQPFTVEVAGSGHLVAYGTGAVVSLSGGIVRERLVRAGAQVENGDILLRLENPDLVAEHEDALNDLYARRAQVEAEKLQLVTERTRFNSNLQRAELELEEKASELEAKEQLFKSEMPIISRLDYNRVVVEKKLRENTLANEKLLLESFEKSYKAKLSELQYSLNTLENRAARLQRRVNDLNIRSPEAGIVQEVVFHEGDNVNPGQVVLRVVNTEKLYAVAQIPGYEIDKVQVGQKALVRINQENFTGQITRIDPEVKGSTVDVDIELDELPNRYRVNTLVRATIIVMEKTDALVVSRPANSRENAVNNVYVIQDNYAERRAVEFGIGSINTIEILSGLESHERIVISDLTDQVKQAERIRLR</sequence>
<dbReference type="GO" id="GO:0030313">
    <property type="term" value="C:cell envelope"/>
    <property type="evidence" value="ECO:0007669"/>
    <property type="project" value="UniProtKB-SubCell"/>
</dbReference>
<keyword evidence="4" id="KW-0472">Membrane</keyword>
<name>A0A928V306_9GAMM</name>
<keyword evidence="4" id="KW-1133">Transmembrane helix</keyword>
<dbReference type="PANTHER" id="PTHR32347">
    <property type="entry name" value="EFFLUX SYSTEM COMPONENT YKNX-RELATED"/>
    <property type="match status" value="1"/>
</dbReference>
<dbReference type="Proteomes" id="UP000652567">
    <property type="component" value="Unassembled WGS sequence"/>
</dbReference>
<dbReference type="PANTHER" id="PTHR32347:SF14">
    <property type="entry name" value="EFFLUX SYSTEM COMPONENT YKNX-RELATED"/>
    <property type="match status" value="1"/>
</dbReference>
<dbReference type="AlphaFoldDB" id="A0A928V306"/>
<accession>A0A928V306</accession>
<organism evidence="5 6">
    <name type="scientific">Cellvibrio polysaccharolyticus</name>
    <dbReference type="NCBI Taxonomy" id="2082724"/>
    <lineage>
        <taxon>Bacteria</taxon>
        <taxon>Pseudomonadati</taxon>
        <taxon>Pseudomonadota</taxon>
        <taxon>Gammaproteobacteria</taxon>
        <taxon>Cellvibrionales</taxon>
        <taxon>Cellvibrionaceae</taxon>
        <taxon>Cellvibrio</taxon>
    </lineage>
</organism>
<dbReference type="Gene3D" id="2.40.50.100">
    <property type="match status" value="1"/>
</dbReference>
<dbReference type="EMBL" id="PRDL01000001">
    <property type="protein sequence ID" value="MBE8715704.1"/>
    <property type="molecule type" value="Genomic_DNA"/>
</dbReference>
<evidence type="ECO:0000313" key="6">
    <source>
        <dbReference type="Proteomes" id="UP000652567"/>
    </source>
</evidence>
<evidence type="ECO:0000313" key="5">
    <source>
        <dbReference type="EMBL" id="MBE8715704.1"/>
    </source>
</evidence>
<reference evidence="5" key="1">
    <citation type="submission" date="2018-07" db="EMBL/GenBank/DDBJ databases">
        <title>Genome assembly of strain Ka43.</title>
        <authorList>
            <person name="Kukolya J."/>
            <person name="Nagy I."/>
            <person name="Horvath B."/>
            <person name="Toth A."/>
        </authorList>
    </citation>
    <scope>NUCLEOTIDE SEQUENCE</scope>
    <source>
        <strain evidence="5">KB43</strain>
    </source>
</reference>
<keyword evidence="4" id="KW-0812">Transmembrane</keyword>
<gene>
    <name evidence="5" type="ORF">C4F51_00700</name>
</gene>